<sequence length="256" mass="29472">MENETHAERMKRIRREIEDREKKEEAAWHPAKSLERTAWNVLGCWQMLVSQVNFTYFHSAGPGAPPLDKETLPVKIRKAAENFGVRWPHEDWSTAADRPKKVRHKLAHLLYIDSVTGTAPHRTMNIVRMGEPGEPRTTADGHPRGLSWRYVPDPATDPDGAPWSQMTMHLDTITEDELSHALEAMRWMRDCCFILERLGSIAAEIKPRRSLILPQHEQDLLEWWFPDWGERATTTLKWGDILLPETTTPSARNDGS</sequence>
<proteinExistence type="predicted"/>
<organism evidence="1 2">
    <name type="scientific">Nocardia brasiliensis</name>
    <dbReference type="NCBI Taxonomy" id="37326"/>
    <lineage>
        <taxon>Bacteria</taxon>
        <taxon>Bacillati</taxon>
        <taxon>Actinomycetota</taxon>
        <taxon>Actinomycetes</taxon>
        <taxon>Mycobacteriales</taxon>
        <taxon>Nocardiaceae</taxon>
        <taxon>Nocardia</taxon>
    </lineage>
</organism>
<accession>A0A6G9XP81</accession>
<evidence type="ECO:0000313" key="2">
    <source>
        <dbReference type="Proteomes" id="UP000501705"/>
    </source>
</evidence>
<name>A0A6G9XP81_NOCBR</name>
<dbReference type="EMBL" id="CP046171">
    <property type="protein sequence ID" value="QIS02706.1"/>
    <property type="molecule type" value="Genomic_DNA"/>
</dbReference>
<reference evidence="1 2" key="1">
    <citation type="journal article" date="2019" name="ACS Chem. Biol.">
        <title>Identification and Mobilization of a Cryptic Antibiotic Biosynthesis Gene Locus from a Human-Pathogenic Nocardia Isolate.</title>
        <authorList>
            <person name="Herisse M."/>
            <person name="Ishida K."/>
            <person name="Porter J.L."/>
            <person name="Howden B."/>
            <person name="Hertweck C."/>
            <person name="Stinear T.P."/>
            <person name="Pidot S.J."/>
        </authorList>
    </citation>
    <scope>NUCLEOTIDE SEQUENCE [LARGE SCALE GENOMIC DNA]</scope>
    <source>
        <strain evidence="1 2">AUSMDU00024985</strain>
    </source>
</reference>
<dbReference type="AlphaFoldDB" id="A0A6G9XP81"/>
<evidence type="ECO:0000313" key="1">
    <source>
        <dbReference type="EMBL" id="QIS02706.1"/>
    </source>
</evidence>
<gene>
    <name evidence="1" type="ORF">F5X71_10570</name>
</gene>
<dbReference type="Proteomes" id="UP000501705">
    <property type="component" value="Chromosome"/>
</dbReference>
<dbReference type="RefSeq" id="WP_167461786.1">
    <property type="nucleotide sequence ID" value="NZ_CP046171.1"/>
</dbReference>
<protein>
    <submittedName>
        <fullName evidence="1">Uncharacterized protein</fullName>
    </submittedName>
</protein>